<protein>
    <recommendedName>
        <fullName evidence="13">Interleukin-1 receptor accessory protein</fullName>
    </recommendedName>
</protein>
<evidence type="ECO:0000259" key="10">
    <source>
        <dbReference type="PROSITE" id="PS50835"/>
    </source>
</evidence>
<keyword evidence="8" id="KW-1133">Transmembrane helix</keyword>
<comment type="similarity">
    <text evidence="1">Belongs to the interleukin-1 receptor family.</text>
</comment>
<dbReference type="InterPro" id="IPR015621">
    <property type="entry name" value="IL-1_rcpt_fam"/>
</dbReference>
<reference evidence="11 12" key="1">
    <citation type="submission" date="2021-06" db="EMBL/GenBank/DDBJ databases">
        <authorList>
            <person name="Palmer J.M."/>
        </authorList>
    </citation>
    <scope>NUCLEOTIDE SEQUENCE [LARGE SCALE GENOMIC DNA]</scope>
    <source>
        <strain evidence="11 12">MEX-2019</strain>
        <tissue evidence="11">Muscle</tissue>
    </source>
</reference>
<feature type="domain" description="TIR" evidence="9">
    <location>
        <begin position="454"/>
        <end position="597"/>
    </location>
</feature>
<dbReference type="PROSITE" id="PS50835">
    <property type="entry name" value="IG_LIKE"/>
    <property type="match status" value="3"/>
</dbReference>
<dbReference type="GO" id="GO:0016787">
    <property type="term" value="F:hydrolase activity"/>
    <property type="evidence" value="ECO:0007669"/>
    <property type="project" value="UniProtKB-KW"/>
</dbReference>
<keyword evidence="8" id="KW-0472">Membrane</keyword>
<feature type="domain" description="Ig-like" evidence="10">
    <location>
        <begin position="62"/>
        <end position="167"/>
    </location>
</feature>
<evidence type="ECO:0000259" key="9">
    <source>
        <dbReference type="PROSITE" id="PS50104"/>
    </source>
</evidence>
<dbReference type="PRINTS" id="PR01537">
    <property type="entry name" value="INTRLKN1R1F"/>
</dbReference>
<dbReference type="InterPro" id="IPR007110">
    <property type="entry name" value="Ig-like_dom"/>
</dbReference>
<feature type="region of interest" description="Disordered" evidence="7">
    <location>
        <begin position="629"/>
        <end position="680"/>
    </location>
</feature>
<dbReference type="Gene3D" id="3.40.50.10140">
    <property type="entry name" value="Toll/interleukin-1 receptor homology (TIR) domain"/>
    <property type="match status" value="1"/>
</dbReference>
<keyword evidence="3" id="KW-0520">NAD</keyword>
<dbReference type="InterPro" id="IPR036179">
    <property type="entry name" value="Ig-like_dom_sf"/>
</dbReference>
<dbReference type="GO" id="GO:0007165">
    <property type="term" value="P:signal transduction"/>
    <property type="evidence" value="ECO:0007669"/>
    <property type="project" value="InterPro"/>
</dbReference>
<keyword evidence="2" id="KW-0378">Hydrolase</keyword>
<feature type="region of interest" description="Disordered" evidence="7">
    <location>
        <begin position="707"/>
        <end position="766"/>
    </location>
</feature>
<evidence type="ECO:0000313" key="11">
    <source>
        <dbReference type="EMBL" id="KAK5605066.1"/>
    </source>
</evidence>
<dbReference type="InterPro" id="IPR003599">
    <property type="entry name" value="Ig_sub"/>
</dbReference>
<gene>
    <name evidence="11" type="ORF">CRENBAI_001117</name>
</gene>
<dbReference type="Proteomes" id="UP001311232">
    <property type="component" value="Unassembled WGS sequence"/>
</dbReference>
<keyword evidence="4" id="KW-1015">Disulfide bond</keyword>
<keyword evidence="8" id="KW-0812">Transmembrane</keyword>
<dbReference type="SMART" id="SM00255">
    <property type="entry name" value="TIR"/>
    <property type="match status" value="1"/>
</dbReference>
<dbReference type="PANTHER" id="PTHR11890">
    <property type="entry name" value="INTERLEUKIN-1 RECEPTOR FAMILY MEMBER"/>
    <property type="match status" value="1"/>
</dbReference>
<evidence type="ECO:0008006" key="13">
    <source>
        <dbReference type="Google" id="ProtNLM"/>
    </source>
</evidence>
<dbReference type="SUPFAM" id="SSF52200">
    <property type="entry name" value="Toll/Interleukin receptor TIR domain"/>
    <property type="match status" value="1"/>
</dbReference>
<dbReference type="InterPro" id="IPR013783">
    <property type="entry name" value="Ig-like_fold"/>
</dbReference>
<evidence type="ECO:0000256" key="4">
    <source>
        <dbReference type="ARBA" id="ARBA00023157"/>
    </source>
</evidence>
<comment type="caution">
    <text evidence="11">The sequence shown here is derived from an EMBL/GenBank/DDBJ whole genome shotgun (WGS) entry which is preliminary data.</text>
</comment>
<evidence type="ECO:0000256" key="3">
    <source>
        <dbReference type="ARBA" id="ARBA00023027"/>
    </source>
</evidence>
<feature type="compositionally biased region" description="Polar residues" evidence="7">
    <location>
        <begin position="712"/>
        <end position="721"/>
    </location>
</feature>
<evidence type="ECO:0000256" key="7">
    <source>
        <dbReference type="SAM" id="MobiDB-lite"/>
    </source>
</evidence>
<feature type="domain" description="Ig-like" evidence="10">
    <location>
        <begin position="182"/>
        <end position="283"/>
    </location>
</feature>
<keyword evidence="6" id="KW-0393">Immunoglobulin domain</keyword>
<name>A0AAV9R5K3_9TELE</name>
<dbReference type="Gene3D" id="2.60.40.10">
    <property type="entry name" value="Immunoglobulins"/>
    <property type="match status" value="3"/>
</dbReference>
<organism evidence="11 12">
    <name type="scientific">Crenichthys baileyi</name>
    <name type="common">White River springfish</name>
    <dbReference type="NCBI Taxonomy" id="28760"/>
    <lineage>
        <taxon>Eukaryota</taxon>
        <taxon>Metazoa</taxon>
        <taxon>Chordata</taxon>
        <taxon>Craniata</taxon>
        <taxon>Vertebrata</taxon>
        <taxon>Euteleostomi</taxon>
        <taxon>Actinopterygii</taxon>
        <taxon>Neopterygii</taxon>
        <taxon>Teleostei</taxon>
        <taxon>Neoteleostei</taxon>
        <taxon>Acanthomorphata</taxon>
        <taxon>Ovalentaria</taxon>
        <taxon>Atherinomorphae</taxon>
        <taxon>Cyprinodontiformes</taxon>
        <taxon>Goodeidae</taxon>
        <taxon>Crenichthys</taxon>
    </lineage>
</organism>
<evidence type="ECO:0000256" key="5">
    <source>
        <dbReference type="ARBA" id="ARBA00023180"/>
    </source>
</evidence>
<dbReference type="InterPro" id="IPR000157">
    <property type="entry name" value="TIR_dom"/>
</dbReference>
<dbReference type="SMART" id="SM00409">
    <property type="entry name" value="IG"/>
    <property type="match status" value="3"/>
</dbReference>
<evidence type="ECO:0000256" key="6">
    <source>
        <dbReference type="ARBA" id="ARBA00023319"/>
    </source>
</evidence>
<feature type="compositionally biased region" description="Basic residues" evidence="7">
    <location>
        <begin position="629"/>
        <end position="645"/>
    </location>
</feature>
<evidence type="ECO:0000256" key="1">
    <source>
        <dbReference type="ARBA" id="ARBA00009752"/>
    </source>
</evidence>
<proteinExistence type="inferred from homology"/>
<dbReference type="PROSITE" id="PS50104">
    <property type="entry name" value="TIR"/>
    <property type="match status" value="1"/>
</dbReference>
<dbReference type="SUPFAM" id="SSF48726">
    <property type="entry name" value="Immunoglobulin"/>
    <property type="match status" value="2"/>
</dbReference>
<dbReference type="EMBL" id="JAHHUM010002315">
    <property type="protein sequence ID" value="KAK5605066.1"/>
    <property type="molecule type" value="Genomic_DNA"/>
</dbReference>
<feature type="transmembrane region" description="Helical" evidence="8">
    <location>
        <begin position="34"/>
        <end position="53"/>
    </location>
</feature>
<dbReference type="AlphaFoldDB" id="A0AAV9R5K3"/>
<dbReference type="PANTHER" id="PTHR11890:SF20">
    <property type="entry name" value="INTERLEUKIN-1 RECEPTOR ACCESSORY PROTEIN"/>
    <property type="match status" value="1"/>
</dbReference>
<evidence type="ECO:0000256" key="2">
    <source>
        <dbReference type="ARBA" id="ARBA00022801"/>
    </source>
</evidence>
<evidence type="ECO:0000256" key="8">
    <source>
        <dbReference type="SAM" id="Phobius"/>
    </source>
</evidence>
<feature type="domain" description="Ig-like" evidence="10">
    <location>
        <begin position="294"/>
        <end position="401"/>
    </location>
</feature>
<sequence length="802" mass="91289">MLHRVSALEHNIVPVSPEGRECTSIRLQQSPSDLQLMASFILLFLLAVVGGAVSQSNDSTEPMCYDWGESSEGAVSVLHGEAGSVSCPLFSHPSVYNYTSAQSAGHNLFWYRLLDGHDLEQPITYSLRFSRDRERLWLQPAAANDTGQYICMLRNKSSCSKIAMRLKVLRPDEVVRSTSCEPPVATAATQEWIGLQEGKTLNCPDLQYAVKMSQNEPTVSWYYVNPDKSECSQYPFWDKDREQRGTSLQFYTMLIPYQGLYFCTVRYQRRGRMLHFTRSIKVSGIYPETVSKVPTILYPTEHKIFSVRSNSDERLTCRGLLPLILHNSSRKIWWTVDGKTVVELNNHRFSQKNSIVKEDFGDLTMESVLVIEDFQSEDLKREFNCSVWNEQGFLTRRAKLKEDVSLPTVELGCGLGVTLVLMLLLFVVYHVFWLELLLLYRSWFGTDERHTDDKEFDVYISYARNSEEEQFVLSTLRSVLENVLGYSVCIFDRDSLPGGNLSESILHSMKRSRRLLFVLSPDFLAEKSFSLLECRLGLHLQHGHQAPIIAVVHRSVSKLPCVEVAQLRQASICTVTWRGSQSEPQRSRFWLRLRLALPVRPLALGRRLIDSTSSHSDLAALALQRAQRIRNQNRRGNSKSSHTSRRTSANQSHRDSKTPPRGRGSVRREEGLQHSRQCSGCTGFMSQVEDRQVELRVQTEMQQVLCDRTDTVSETDPTLSPNHAHKTHNPTPSPKPTHKRINPASSSDPALSRRHQELHGGNSIHQQEVVSYRTSVEIISMEKREGLKLKMLPTSPPKENPV</sequence>
<keyword evidence="5" id="KW-0325">Glycoprotein</keyword>
<keyword evidence="12" id="KW-1185">Reference proteome</keyword>
<feature type="transmembrane region" description="Helical" evidence="8">
    <location>
        <begin position="415"/>
        <end position="440"/>
    </location>
</feature>
<evidence type="ECO:0000313" key="12">
    <source>
        <dbReference type="Proteomes" id="UP001311232"/>
    </source>
</evidence>
<feature type="region of interest" description="Disordered" evidence="7">
    <location>
        <begin position="783"/>
        <end position="802"/>
    </location>
</feature>
<dbReference type="InterPro" id="IPR035897">
    <property type="entry name" value="Toll_tir_struct_dom_sf"/>
</dbReference>
<accession>A0AAV9R5K3</accession>
<dbReference type="Pfam" id="PF01582">
    <property type="entry name" value="TIR"/>
    <property type="match status" value="1"/>
</dbReference>